<dbReference type="AlphaFoldDB" id="A0AAD4HTC6"/>
<comment type="caution">
    <text evidence="1">The sequence shown here is derived from an EMBL/GenBank/DDBJ whole genome shotgun (WGS) entry which is preliminary data.</text>
</comment>
<evidence type="ECO:0000313" key="1">
    <source>
        <dbReference type="EMBL" id="KAG1907962.1"/>
    </source>
</evidence>
<reference evidence="1" key="1">
    <citation type="journal article" date="2020" name="New Phytol.">
        <title>Comparative genomics reveals dynamic genome evolution in host specialist ectomycorrhizal fungi.</title>
        <authorList>
            <person name="Lofgren L.A."/>
            <person name="Nguyen N.H."/>
            <person name="Vilgalys R."/>
            <person name="Ruytinx J."/>
            <person name="Liao H.L."/>
            <person name="Branco S."/>
            <person name="Kuo A."/>
            <person name="LaButti K."/>
            <person name="Lipzen A."/>
            <person name="Andreopoulos W."/>
            <person name="Pangilinan J."/>
            <person name="Riley R."/>
            <person name="Hundley H."/>
            <person name="Na H."/>
            <person name="Barry K."/>
            <person name="Grigoriev I.V."/>
            <person name="Stajich J.E."/>
            <person name="Kennedy P.G."/>
        </authorList>
    </citation>
    <scope>NUCLEOTIDE SEQUENCE</scope>
    <source>
        <strain evidence="1">FC203</strain>
    </source>
</reference>
<keyword evidence="2" id="KW-1185">Reference proteome</keyword>
<proteinExistence type="predicted"/>
<accession>A0AAD4HTC6</accession>
<dbReference type="GeneID" id="64660296"/>
<sequence length="140" mass="15699">MILRNFSFPKTTSLLDLPAPVVVEAARQHPSALVPKEHTRLDSAEYLLLHFCRLRPELDVVPNKALFARDHPFIKCSLPSVSCLCVISGYIEMWFYGEAVAAALRRLYNDFLANQDPIPNHVHELSSVPDGIKVYEAAAI</sequence>
<gene>
    <name evidence="1" type="ORF">F5891DRAFT_1180979</name>
</gene>
<evidence type="ECO:0000313" key="2">
    <source>
        <dbReference type="Proteomes" id="UP001195769"/>
    </source>
</evidence>
<dbReference type="Proteomes" id="UP001195769">
    <property type="component" value="Unassembled WGS sequence"/>
</dbReference>
<protein>
    <submittedName>
        <fullName evidence="1">Uncharacterized protein</fullName>
    </submittedName>
</protein>
<name>A0AAD4HTC6_9AGAM</name>
<dbReference type="EMBL" id="JABBWK010000002">
    <property type="protein sequence ID" value="KAG1907962.1"/>
    <property type="molecule type" value="Genomic_DNA"/>
</dbReference>
<organism evidence="1 2">
    <name type="scientific">Suillus fuscotomentosus</name>
    <dbReference type="NCBI Taxonomy" id="1912939"/>
    <lineage>
        <taxon>Eukaryota</taxon>
        <taxon>Fungi</taxon>
        <taxon>Dikarya</taxon>
        <taxon>Basidiomycota</taxon>
        <taxon>Agaricomycotina</taxon>
        <taxon>Agaricomycetes</taxon>
        <taxon>Agaricomycetidae</taxon>
        <taxon>Boletales</taxon>
        <taxon>Suillineae</taxon>
        <taxon>Suillaceae</taxon>
        <taxon>Suillus</taxon>
    </lineage>
</organism>
<dbReference type="RefSeq" id="XP_041233537.1">
    <property type="nucleotide sequence ID" value="XM_041365998.1"/>
</dbReference>